<dbReference type="GO" id="GO:0032979">
    <property type="term" value="P:protein insertion into mitochondrial inner membrane from matrix"/>
    <property type="evidence" value="ECO:0007669"/>
    <property type="project" value="EnsemblFungi"/>
</dbReference>
<dbReference type="eggNOG" id="KOG1239">
    <property type="taxonomic scope" value="Eukaryota"/>
</dbReference>
<dbReference type="GeneID" id="96900274"/>
<sequence>MIKVANSKPLLNGLIRSTSPFKIISHYGRRNIGTATFLPITDLFITMHETSGIPWIALIPLTTFTLRTFITLPLSIWQRKRIVKQQELRKIVQATTPVVKVRLAAMTVKKGANGANNSQLANMPKVGAQKPDILTPDQIRLVAVKETRKRQKKLFKRYNVPLWKNVMLPLIQIPLWITVSMGVRSLVDRRLLEAGETWARHFDMNGIDLSGPLEPIPMLIPMLLGVFSMLNVEFNGRMMLSKDTDLVGIKTFRDEFSSLAQGTRSIMNISRMGCIFMMGVSSQTSILLALYWMSSQLFSLIQNVILDKLFPYRR</sequence>
<dbReference type="GO" id="GO:0032977">
    <property type="term" value="F:membrane insertase activity"/>
    <property type="evidence" value="ECO:0007669"/>
    <property type="project" value="EnsemblFungi"/>
</dbReference>
<evidence type="ECO:0000256" key="2">
    <source>
        <dbReference type="ARBA" id="ARBA00009877"/>
    </source>
</evidence>
<reference evidence="7 8" key="1">
    <citation type="journal article" date="2011" name="Proc. Natl. Acad. Sci. U.S.A.">
        <title>Evolutionary erosion of yeast sex chromosomes by mating-type switching accidents.</title>
        <authorList>
            <person name="Gordon J.L."/>
            <person name="Armisen D."/>
            <person name="Proux-Wera E."/>
            <person name="Oheigeartaigh S.S."/>
            <person name="Byrne K.P."/>
            <person name="Wolfe K.H."/>
        </authorList>
    </citation>
    <scope>NUCLEOTIDE SEQUENCE [LARGE SCALE GENOMIC DNA]</scope>
    <source>
        <strain evidence="8">ATCC 76901 / BCRC 22586 / CBS 4309 / NBRC 1992 / NRRL Y-12630</strain>
    </source>
</reference>
<keyword evidence="8" id="KW-1185">Reference proteome</keyword>
<comment type="similarity">
    <text evidence="2">Belongs to the OXA1/ALB3/YidC family.</text>
</comment>
<evidence type="ECO:0000256" key="6">
    <source>
        <dbReference type="SAM" id="Phobius"/>
    </source>
</evidence>
<dbReference type="KEGG" id="ncs:NCAS_0A02270"/>
<dbReference type="STRING" id="1064592.G0V5P7"/>
<dbReference type="Proteomes" id="UP000001640">
    <property type="component" value="Chromosome 1"/>
</dbReference>
<dbReference type="GO" id="GO:0005743">
    <property type="term" value="C:mitochondrial inner membrane"/>
    <property type="evidence" value="ECO:0007669"/>
    <property type="project" value="EnsemblFungi"/>
</dbReference>
<feature type="transmembrane region" description="Helical" evidence="6">
    <location>
        <begin position="274"/>
        <end position="293"/>
    </location>
</feature>
<evidence type="ECO:0000256" key="1">
    <source>
        <dbReference type="ARBA" id="ARBA00004141"/>
    </source>
</evidence>
<dbReference type="GO" id="GO:0033617">
    <property type="term" value="P:mitochondrial respiratory chain complex IV assembly"/>
    <property type="evidence" value="ECO:0007669"/>
    <property type="project" value="TreeGrafter"/>
</dbReference>
<proteinExistence type="inferred from homology"/>
<protein>
    <submittedName>
        <fullName evidence="7">Uncharacterized protein</fullName>
    </submittedName>
</protein>
<dbReference type="RefSeq" id="XP_003673176.1">
    <property type="nucleotide sequence ID" value="XM_003673128.1"/>
</dbReference>
<name>G0V5P7_NAUCA</name>
<dbReference type="FunCoup" id="G0V5P7">
    <property type="interactions" value="82"/>
</dbReference>
<evidence type="ECO:0000256" key="4">
    <source>
        <dbReference type="ARBA" id="ARBA00022989"/>
    </source>
</evidence>
<organism evidence="7 8">
    <name type="scientific">Naumovozyma castellii</name>
    <name type="common">Yeast</name>
    <name type="synonym">Saccharomyces castellii</name>
    <dbReference type="NCBI Taxonomy" id="27288"/>
    <lineage>
        <taxon>Eukaryota</taxon>
        <taxon>Fungi</taxon>
        <taxon>Dikarya</taxon>
        <taxon>Ascomycota</taxon>
        <taxon>Saccharomycotina</taxon>
        <taxon>Saccharomycetes</taxon>
        <taxon>Saccharomycetales</taxon>
        <taxon>Saccharomycetaceae</taxon>
        <taxon>Naumovozyma</taxon>
    </lineage>
</organism>
<feature type="transmembrane region" description="Helical" evidence="6">
    <location>
        <begin position="215"/>
        <end position="232"/>
    </location>
</feature>
<accession>G0V5P7</accession>
<dbReference type="EMBL" id="HE576752">
    <property type="protein sequence ID" value="CCC66785.1"/>
    <property type="molecule type" value="Genomic_DNA"/>
</dbReference>
<dbReference type="OMA" id="WQRKRIV"/>
<dbReference type="OrthoDB" id="2148490at2759"/>
<dbReference type="HOGENOM" id="CLU_029282_2_1_1"/>
<feature type="transmembrane region" description="Helical" evidence="6">
    <location>
        <begin position="53"/>
        <end position="77"/>
    </location>
</feature>
<dbReference type="InterPro" id="IPR001708">
    <property type="entry name" value="YidC/ALB3/OXA1/COX18"/>
</dbReference>
<dbReference type="PANTHER" id="PTHR12428">
    <property type="entry name" value="OXA1"/>
    <property type="match status" value="1"/>
</dbReference>
<keyword evidence="4 6" id="KW-1133">Transmembrane helix</keyword>
<evidence type="ECO:0000313" key="8">
    <source>
        <dbReference type="Proteomes" id="UP000001640"/>
    </source>
</evidence>
<comment type="subcellular location">
    <subcellularLocation>
        <location evidence="1">Membrane</location>
        <topology evidence="1">Multi-pass membrane protein</topology>
    </subcellularLocation>
</comment>
<evidence type="ECO:0000256" key="5">
    <source>
        <dbReference type="ARBA" id="ARBA00023136"/>
    </source>
</evidence>
<keyword evidence="3 6" id="KW-0812">Transmembrane</keyword>
<feature type="transmembrane region" description="Helical" evidence="6">
    <location>
        <begin position="162"/>
        <end position="183"/>
    </location>
</feature>
<gene>
    <name evidence="7" type="primary">NCAS0A02270</name>
    <name evidence="7" type="ordered locus">NCAS_0A02270</name>
</gene>
<dbReference type="AlphaFoldDB" id="G0V5P7"/>
<keyword evidence="5 6" id="KW-0472">Membrane</keyword>
<evidence type="ECO:0000313" key="7">
    <source>
        <dbReference type="EMBL" id="CCC66785.1"/>
    </source>
</evidence>
<reference key="2">
    <citation type="submission" date="2011-08" db="EMBL/GenBank/DDBJ databases">
        <title>Genome sequence of Naumovozyma castellii.</title>
        <authorList>
            <person name="Gordon J.L."/>
            <person name="Armisen D."/>
            <person name="Proux-Wera E."/>
            <person name="OhEigeartaigh S.S."/>
            <person name="Byrne K.P."/>
            <person name="Wolfe K.H."/>
        </authorList>
    </citation>
    <scope>NUCLEOTIDE SEQUENCE</scope>
    <source>
        <strain>Type strain:CBS 4309</strain>
    </source>
</reference>
<evidence type="ECO:0000256" key="3">
    <source>
        <dbReference type="ARBA" id="ARBA00022692"/>
    </source>
</evidence>
<dbReference type="PANTHER" id="PTHR12428:SF65">
    <property type="entry name" value="CYTOCHROME C OXIDASE ASSEMBLY PROTEIN COX18, MITOCHONDRIAL"/>
    <property type="match status" value="1"/>
</dbReference>
<dbReference type="InParanoid" id="G0V5P7"/>